<keyword evidence="13" id="KW-1185">Reference proteome</keyword>
<dbReference type="OrthoDB" id="9803114at2"/>
<dbReference type="RefSeq" id="WP_100667833.1">
    <property type="nucleotide sequence ID" value="NZ_CP024955.1"/>
</dbReference>
<evidence type="ECO:0000256" key="9">
    <source>
        <dbReference type="ARBA" id="ARBA00023027"/>
    </source>
</evidence>
<dbReference type="PROSITE" id="PS01281">
    <property type="entry name" value="GIDA_2"/>
    <property type="match status" value="1"/>
</dbReference>
<dbReference type="FunFam" id="3.50.50.60:FF:000035">
    <property type="entry name" value="Methylenetetrahydrofolate--tRNA-(uracil-5-)-methyltransferase TrmFO"/>
    <property type="match status" value="1"/>
</dbReference>
<dbReference type="GO" id="GO:0050660">
    <property type="term" value="F:flavin adenine dinucleotide binding"/>
    <property type="evidence" value="ECO:0007669"/>
    <property type="project" value="UniProtKB-UniRule"/>
</dbReference>
<dbReference type="Pfam" id="PF01134">
    <property type="entry name" value="GIDA"/>
    <property type="match status" value="1"/>
</dbReference>
<dbReference type="InterPro" id="IPR002218">
    <property type="entry name" value="MnmG-rel"/>
</dbReference>
<comment type="cofactor">
    <cofactor evidence="1 10">
        <name>FAD</name>
        <dbReference type="ChEBI" id="CHEBI:57692"/>
    </cofactor>
</comment>
<dbReference type="Proteomes" id="UP000231932">
    <property type="component" value="Chromosome"/>
</dbReference>
<comment type="catalytic activity">
    <reaction evidence="10">
        <text>uridine(54) in tRNA + (6R)-5,10-methylene-5,6,7,8-tetrahydrofolate + NADH + H(+) = 5-methyluridine(54) in tRNA + (6S)-5,6,7,8-tetrahydrofolate + NAD(+)</text>
        <dbReference type="Rhea" id="RHEA:16873"/>
        <dbReference type="Rhea" id="RHEA-COMP:10167"/>
        <dbReference type="Rhea" id="RHEA-COMP:10193"/>
        <dbReference type="ChEBI" id="CHEBI:15378"/>
        <dbReference type="ChEBI" id="CHEBI:15636"/>
        <dbReference type="ChEBI" id="CHEBI:57453"/>
        <dbReference type="ChEBI" id="CHEBI:57540"/>
        <dbReference type="ChEBI" id="CHEBI:57945"/>
        <dbReference type="ChEBI" id="CHEBI:65315"/>
        <dbReference type="ChEBI" id="CHEBI:74447"/>
        <dbReference type="EC" id="2.1.1.74"/>
    </reaction>
</comment>
<dbReference type="GO" id="GO:0047151">
    <property type="term" value="F:tRNA (uracil(54)-C5)-methyltransferase activity, 5,10-methylenetetrahydrofolate-dependent"/>
    <property type="evidence" value="ECO:0007669"/>
    <property type="project" value="UniProtKB-UniRule"/>
</dbReference>
<dbReference type="InterPro" id="IPR036188">
    <property type="entry name" value="FAD/NAD-bd_sf"/>
</dbReference>
<evidence type="ECO:0000256" key="1">
    <source>
        <dbReference type="ARBA" id="ARBA00001974"/>
    </source>
</evidence>
<evidence type="ECO:0000256" key="6">
    <source>
        <dbReference type="ARBA" id="ARBA00022694"/>
    </source>
</evidence>
<keyword evidence="8 10" id="KW-0521">NADP</keyword>
<keyword evidence="9 10" id="KW-0520">NAD</keyword>
<keyword evidence="7 10" id="KW-0274">FAD</keyword>
<dbReference type="InterPro" id="IPR020595">
    <property type="entry name" value="MnmG-rel_CS"/>
</dbReference>
<evidence type="ECO:0000256" key="2">
    <source>
        <dbReference type="ARBA" id="ARBA00022490"/>
    </source>
</evidence>
<dbReference type="NCBIfam" id="TIGR00137">
    <property type="entry name" value="gid_trmFO"/>
    <property type="match status" value="1"/>
</dbReference>
<reference evidence="13" key="1">
    <citation type="submission" date="2017-11" db="EMBL/GenBank/DDBJ databases">
        <title>Complete Genome Sequence of Kyrpidia sp. Strain EA-1, a thermophilic, hydrogen-oxidizing Bacterium, isolated from the Azores.</title>
        <authorList>
            <person name="Reiner J.E."/>
            <person name="Lapp C.J."/>
            <person name="Bunk B."/>
            <person name="Gescher J."/>
        </authorList>
    </citation>
    <scope>NUCLEOTIDE SEQUENCE [LARGE SCALE GENOMIC DNA]</scope>
    <source>
        <strain evidence="13">EA-1</strain>
    </source>
</reference>
<evidence type="ECO:0000313" key="12">
    <source>
        <dbReference type="EMBL" id="ATY85035.1"/>
    </source>
</evidence>
<dbReference type="PANTHER" id="PTHR11806:SF2">
    <property type="entry name" value="METHYLENETETRAHYDROFOLATE--TRNA-(URACIL-5-)-METHYLTRANSFERASE TRMFO"/>
    <property type="match status" value="1"/>
</dbReference>
<comment type="subcellular location">
    <subcellularLocation>
        <location evidence="10">Cytoplasm</location>
    </subcellularLocation>
</comment>
<evidence type="ECO:0000256" key="7">
    <source>
        <dbReference type="ARBA" id="ARBA00022827"/>
    </source>
</evidence>
<keyword evidence="6 10" id="KW-0819">tRNA processing</keyword>
<evidence type="ECO:0000259" key="11">
    <source>
        <dbReference type="Pfam" id="PF01134"/>
    </source>
</evidence>
<dbReference type="NCBIfam" id="NF003739">
    <property type="entry name" value="PRK05335.1"/>
    <property type="match status" value="1"/>
</dbReference>
<dbReference type="AlphaFoldDB" id="A0A2K8N7G0"/>
<evidence type="ECO:0000256" key="4">
    <source>
        <dbReference type="ARBA" id="ARBA00022630"/>
    </source>
</evidence>
<dbReference type="GO" id="GO:0002098">
    <property type="term" value="P:tRNA wobble uridine modification"/>
    <property type="evidence" value="ECO:0007669"/>
    <property type="project" value="TreeGrafter"/>
</dbReference>
<dbReference type="InterPro" id="IPR004417">
    <property type="entry name" value="TrmFO"/>
</dbReference>
<sequence length="441" mass="48931">MRVDPVTVVGAGLAGSEAAWQIARQGVPVRLYEMRPTVFTPAHRTDRFAELVCSNSLRGAALTNAVGLLKEEMRRLGSIILEEADRHAVPAGGALAVDRERFSAAVTERLEAHPFIEIRREEVTELPPGIGVVATGPLTSEKLHRTIARWTGEAYLYFYDAAAPVVTRESINWEKVFVASRYDKGEAAYVNCPMTEDEFDRFYEALVSAETAPLRDFEKEVYFEGCMPVEVMARRGRQTLLFGPMKPVGLIDPHTGKRPFAVVQLRQDNAAATLYNIVGFQTHLRWGEQSRVFRLIPGLEEAEFARFGVMHRNTYLNSPRLLLPTYQTRRRETLFFAGQITGVEGYVESAASGLIAGINAGRLARGEDPLTWPPETAMGSLARYITEADPDNFQPMNATFGLLPPLNPPVREKARRHLATSERALATLAAFMGVNRLNLAG</sequence>
<dbReference type="InterPro" id="IPR040131">
    <property type="entry name" value="MnmG_N"/>
</dbReference>
<comment type="catalytic activity">
    <reaction evidence="10">
        <text>uridine(54) in tRNA + (6R)-5,10-methylene-5,6,7,8-tetrahydrofolate + NADPH + H(+) = 5-methyluridine(54) in tRNA + (6S)-5,6,7,8-tetrahydrofolate + NADP(+)</text>
        <dbReference type="Rhea" id="RHEA:62372"/>
        <dbReference type="Rhea" id="RHEA-COMP:10167"/>
        <dbReference type="Rhea" id="RHEA-COMP:10193"/>
        <dbReference type="ChEBI" id="CHEBI:15378"/>
        <dbReference type="ChEBI" id="CHEBI:15636"/>
        <dbReference type="ChEBI" id="CHEBI:57453"/>
        <dbReference type="ChEBI" id="CHEBI:57783"/>
        <dbReference type="ChEBI" id="CHEBI:58349"/>
        <dbReference type="ChEBI" id="CHEBI:65315"/>
        <dbReference type="ChEBI" id="CHEBI:74447"/>
        <dbReference type="EC" id="2.1.1.74"/>
    </reaction>
</comment>
<dbReference type="EC" id="2.1.1.74" evidence="10"/>
<evidence type="ECO:0000256" key="8">
    <source>
        <dbReference type="ARBA" id="ARBA00022857"/>
    </source>
</evidence>
<protein>
    <recommendedName>
        <fullName evidence="10">Methylenetetrahydrofolate--tRNA-(uracil-5-)-methyltransferase TrmFO</fullName>
        <ecNumber evidence="10">2.1.1.74</ecNumber>
    </recommendedName>
    <alternativeName>
        <fullName evidence="10">Folate-dependent tRNA (uracil-5-)-methyltransferase</fullName>
    </alternativeName>
    <alternativeName>
        <fullName evidence="10">Folate-dependent tRNA(M-5-U54)-methyltransferase</fullName>
    </alternativeName>
</protein>
<dbReference type="Gene3D" id="3.50.50.60">
    <property type="entry name" value="FAD/NAD(P)-binding domain"/>
    <property type="match status" value="2"/>
</dbReference>
<organism evidence="12 13">
    <name type="scientific">Kyrpidia spormannii</name>
    <dbReference type="NCBI Taxonomy" id="2055160"/>
    <lineage>
        <taxon>Bacteria</taxon>
        <taxon>Bacillati</taxon>
        <taxon>Bacillota</taxon>
        <taxon>Bacilli</taxon>
        <taxon>Bacillales</taxon>
        <taxon>Alicyclobacillaceae</taxon>
        <taxon>Kyrpidia</taxon>
    </lineage>
</organism>
<feature type="binding site" evidence="10">
    <location>
        <begin position="10"/>
        <end position="15"/>
    </location>
    <ligand>
        <name>FAD</name>
        <dbReference type="ChEBI" id="CHEBI:57692"/>
    </ligand>
</feature>
<dbReference type="GO" id="GO:0005829">
    <property type="term" value="C:cytosol"/>
    <property type="evidence" value="ECO:0007669"/>
    <property type="project" value="TreeGrafter"/>
</dbReference>
<keyword evidence="3 10" id="KW-0489">Methyltransferase</keyword>
<evidence type="ECO:0000256" key="5">
    <source>
        <dbReference type="ARBA" id="ARBA00022679"/>
    </source>
</evidence>
<dbReference type="SUPFAM" id="SSF51905">
    <property type="entry name" value="FAD/NAD(P)-binding domain"/>
    <property type="match status" value="1"/>
</dbReference>
<dbReference type="KEGG" id="kyr:CVV65_08955"/>
<evidence type="ECO:0000313" key="13">
    <source>
        <dbReference type="Proteomes" id="UP000231932"/>
    </source>
</evidence>
<dbReference type="GO" id="GO:0030488">
    <property type="term" value="P:tRNA methylation"/>
    <property type="evidence" value="ECO:0007669"/>
    <property type="project" value="TreeGrafter"/>
</dbReference>
<name>A0A2K8N7G0_9BACL</name>
<dbReference type="EMBL" id="CP024955">
    <property type="protein sequence ID" value="ATY85035.1"/>
    <property type="molecule type" value="Genomic_DNA"/>
</dbReference>
<accession>A0A2K8N7G0</accession>
<evidence type="ECO:0000256" key="10">
    <source>
        <dbReference type="HAMAP-Rule" id="MF_01037"/>
    </source>
</evidence>
<keyword evidence="2 10" id="KW-0963">Cytoplasm</keyword>
<proteinExistence type="inferred from homology"/>
<comment type="similarity">
    <text evidence="10">Belongs to the MnmG family. TrmFO subfamily.</text>
</comment>
<evidence type="ECO:0000256" key="3">
    <source>
        <dbReference type="ARBA" id="ARBA00022603"/>
    </source>
</evidence>
<keyword evidence="4 10" id="KW-0285">Flavoprotein</keyword>
<dbReference type="PANTHER" id="PTHR11806">
    <property type="entry name" value="GLUCOSE INHIBITED DIVISION PROTEIN A"/>
    <property type="match status" value="1"/>
</dbReference>
<dbReference type="HAMAP" id="MF_01037">
    <property type="entry name" value="TrmFO"/>
    <property type="match status" value="1"/>
</dbReference>
<feature type="domain" description="MnmG N-terminal" evidence="11">
    <location>
        <begin position="6"/>
        <end position="367"/>
    </location>
</feature>
<comment type="function">
    <text evidence="10">Catalyzes the folate-dependent formation of 5-methyl-uridine at position 54 (M-5-U54) in all tRNAs.</text>
</comment>
<gene>
    <name evidence="10 12" type="primary">trmFO</name>
    <name evidence="12" type="ORF">CVV65_08955</name>
</gene>
<keyword evidence="5 10" id="KW-0808">Transferase</keyword>